<dbReference type="EMBL" id="JAMQKB010000004">
    <property type="protein sequence ID" value="MDC3424071.1"/>
    <property type="molecule type" value="Genomic_DNA"/>
</dbReference>
<dbReference type="InterPro" id="IPR036866">
    <property type="entry name" value="RibonucZ/Hydroxyglut_hydro"/>
</dbReference>
<dbReference type="Gene3D" id="3.60.15.10">
    <property type="entry name" value="Ribonuclease Z/Hydroxyacylglutathione hydrolase-like"/>
    <property type="match status" value="1"/>
</dbReference>
<proteinExistence type="predicted"/>
<dbReference type="AlphaFoldDB" id="A0A9X3WTQ5"/>
<dbReference type="PANTHER" id="PTHR23131">
    <property type="entry name" value="ENDORIBONUCLEASE LACTB2"/>
    <property type="match status" value="1"/>
</dbReference>
<comment type="caution">
    <text evidence="2">The sequence shown here is derived from an EMBL/GenBank/DDBJ whole genome shotgun (WGS) entry which is preliminary data.</text>
</comment>
<organism evidence="2 3">
    <name type="scientific">Terrihalobacillus insolitus</name>
    <dbReference type="NCBI Taxonomy" id="2950438"/>
    <lineage>
        <taxon>Bacteria</taxon>
        <taxon>Bacillati</taxon>
        <taxon>Bacillota</taxon>
        <taxon>Bacilli</taxon>
        <taxon>Bacillales</taxon>
        <taxon>Bacillaceae</taxon>
        <taxon>Terrihalobacillus</taxon>
    </lineage>
</organism>
<dbReference type="InterPro" id="IPR001279">
    <property type="entry name" value="Metallo-B-lactamas"/>
</dbReference>
<name>A0A9X3WTQ5_9BACI</name>
<dbReference type="SUPFAM" id="SSF56281">
    <property type="entry name" value="Metallo-hydrolase/oxidoreductase"/>
    <property type="match status" value="1"/>
</dbReference>
<reference evidence="2" key="1">
    <citation type="submission" date="2022-06" db="EMBL/GenBank/DDBJ databases">
        <title>Aquibacillus sp. a new bacterium isolated from soil saline samples.</title>
        <authorList>
            <person name="Galisteo C."/>
            <person name="De La Haba R."/>
            <person name="Sanchez-Porro C."/>
            <person name="Ventosa A."/>
        </authorList>
    </citation>
    <scope>NUCLEOTIDE SEQUENCE</scope>
    <source>
        <strain evidence="2">3ASR75-11</strain>
    </source>
</reference>
<keyword evidence="3" id="KW-1185">Reference proteome</keyword>
<evidence type="ECO:0000259" key="1">
    <source>
        <dbReference type="SMART" id="SM00849"/>
    </source>
</evidence>
<evidence type="ECO:0000313" key="2">
    <source>
        <dbReference type="EMBL" id="MDC3424071.1"/>
    </source>
</evidence>
<sequence length="325" mass="37289">MNINSTAPIIYPIIVPTSSTLLSFNFYLVKNQDKLFLVDAGLDSEKCWLYFNHVLKENGFKLNDINGIILTHSHQDHTGIVNRVLSLHEIPVYAHQSSLDRLARNETFLNKRIDFFRSLYSEMGCKEMGEKQVKLLQKKAKQNQYQAIKAKILPLKEGDRIYGFKVIETPGHWPDHIALLNPESGILLGGDHLIQHISSNALIEPDELGKKISTLQQYERSLKKCKDYALTVTYPGHGEIVEDPKELIKKRLNGIESKSEKIRKIISNKQPCTAAQVAQTYYEHKYDSEFSLVMSEIIGHLYRLEGLNKISKKQKNSEWHYYSCG</sequence>
<evidence type="ECO:0000313" key="3">
    <source>
        <dbReference type="Proteomes" id="UP001145050"/>
    </source>
</evidence>
<dbReference type="PANTHER" id="PTHR23131:SF4">
    <property type="entry name" value="METALLO-BETA-LACTAMASE SUPERFAMILY POTEIN"/>
    <property type="match status" value="1"/>
</dbReference>
<feature type="domain" description="Metallo-beta-lactamase" evidence="1">
    <location>
        <begin position="23"/>
        <end position="237"/>
    </location>
</feature>
<accession>A0A9X3WTQ5</accession>
<gene>
    <name evidence="2" type="ORF">NC797_06065</name>
</gene>
<dbReference type="RefSeq" id="WP_272435876.1">
    <property type="nucleotide sequence ID" value="NZ_JAMQKB010000004.1"/>
</dbReference>
<dbReference type="SMART" id="SM00849">
    <property type="entry name" value="Lactamase_B"/>
    <property type="match status" value="1"/>
</dbReference>
<protein>
    <submittedName>
        <fullName evidence="2">MBL fold metallo-hydrolase</fullName>
    </submittedName>
</protein>
<dbReference type="InterPro" id="IPR050662">
    <property type="entry name" value="Sec-metab_biosynth-thioest"/>
</dbReference>
<dbReference type="Pfam" id="PF00753">
    <property type="entry name" value="Lactamase_B"/>
    <property type="match status" value="1"/>
</dbReference>
<dbReference type="Proteomes" id="UP001145050">
    <property type="component" value="Unassembled WGS sequence"/>
</dbReference>